<name>A0A2N3LMA4_9BACI</name>
<evidence type="ECO:0000256" key="1">
    <source>
        <dbReference type="SAM" id="Phobius"/>
    </source>
</evidence>
<reference evidence="2 3" key="1">
    <citation type="submission" date="2017-11" db="EMBL/GenBank/DDBJ databases">
        <title>Bacillus camelliae sp. nov., isolated from pu'er tea.</title>
        <authorList>
            <person name="Niu L."/>
        </authorList>
    </citation>
    <scope>NUCLEOTIDE SEQUENCE [LARGE SCALE GENOMIC DNA]</scope>
    <source>
        <strain evidence="2 3">7578-1</strain>
    </source>
</reference>
<accession>A0A2N3LMA4</accession>
<organism evidence="2 3">
    <name type="scientific">Heyndrickxia camelliae</name>
    <dbReference type="NCBI Taxonomy" id="1707093"/>
    <lineage>
        <taxon>Bacteria</taxon>
        <taxon>Bacillati</taxon>
        <taxon>Bacillota</taxon>
        <taxon>Bacilli</taxon>
        <taxon>Bacillales</taxon>
        <taxon>Bacillaceae</taxon>
        <taxon>Heyndrickxia</taxon>
    </lineage>
</organism>
<comment type="caution">
    <text evidence="2">The sequence shown here is derived from an EMBL/GenBank/DDBJ whole genome shotgun (WGS) entry which is preliminary data.</text>
</comment>
<dbReference type="RefSeq" id="WP_101353702.1">
    <property type="nucleotide sequence ID" value="NZ_PIQO01000004.1"/>
</dbReference>
<dbReference type="Proteomes" id="UP000233440">
    <property type="component" value="Unassembled WGS sequence"/>
</dbReference>
<feature type="transmembrane region" description="Helical" evidence="1">
    <location>
        <begin position="117"/>
        <end position="141"/>
    </location>
</feature>
<keyword evidence="1" id="KW-0812">Transmembrane</keyword>
<dbReference type="OrthoDB" id="2426546at2"/>
<dbReference type="AlphaFoldDB" id="A0A2N3LMA4"/>
<keyword evidence="3" id="KW-1185">Reference proteome</keyword>
<keyword evidence="1" id="KW-0472">Membrane</keyword>
<feature type="transmembrane region" description="Helical" evidence="1">
    <location>
        <begin position="9"/>
        <end position="27"/>
    </location>
</feature>
<evidence type="ECO:0000313" key="2">
    <source>
        <dbReference type="EMBL" id="PKR85653.1"/>
    </source>
</evidence>
<feature type="transmembrane region" description="Helical" evidence="1">
    <location>
        <begin position="93"/>
        <end position="111"/>
    </location>
</feature>
<feature type="transmembrane region" description="Helical" evidence="1">
    <location>
        <begin position="33"/>
        <end position="55"/>
    </location>
</feature>
<gene>
    <name evidence="2" type="ORF">CWO92_08050</name>
</gene>
<protein>
    <submittedName>
        <fullName evidence="2">Uncharacterized protein</fullName>
    </submittedName>
</protein>
<dbReference type="EMBL" id="PIQO01000004">
    <property type="protein sequence ID" value="PKR85653.1"/>
    <property type="molecule type" value="Genomic_DNA"/>
</dbReference>
<evidence type="ECO:0000313" key="3">
    <source>
        <dbReference type="Proteomes" id="UP000233440"/>
    </source>
</evidence>
<proteinExistence type="predicted"/>
<sequence>MLRFIVRSPLYPMSMLILLTAFMLLTVMNNHKFLANVCFWIFILISLVFSVLIKFHNHKNPNQKIKDSSIIPPEFREMDEGQQWVTFKACRNVYIYYSLAIPAALIISFAFSENIFIPLLTICLLGLGQYIVYWTTTLRLLKRI</sequence>
<keyword evidence="1" id="KW-1133">Transmembrane helix</keyword>